<comment type="caution">
    <text evidence="1">The sequence shown here is derived from an EMBL/GenBank/DDBJ whole genome shotgun (WGS) entry which is preliminary data.</text>
</comment>
<name>A0A845GV68_9BURK</name>
<proteinExistence type="predicted"/>
<accession>A0A845GV68</accession>
<dbReference type="Proteomes" id="UP000447355">
    <property type="component" value="Unassembled WGS sequence"/>
</dbReference>
<evidence type="ECO:0000313" key="2">
    <source>
        <dbReference type="Proteomes" id="UP000447355"/>
    </source>
</evidence>
<reference evidence="1" key="1">
    <citation type="submission" date="2019-12" db="EMBL/GenBank/DDBJ databases">
        <title>Novel species isolated from a subtropical stream in China.</title>
        <authorList>
            <person name="Lu H."/>
        </authorList>
    </citation>
    <scope>NUCLEOTIDE SEQUENCE [LARGE SCALE GENOMIC DNA]</scope>
    <source>
        <strain evidence="1">FT81W</strain>
    </source>
</reference>
<gene>
    <name evidence="1" type="ORF">GTP90_25550</name>
</gene>
<evidence type="ECO:0000313" key="1">
    <source>
        <dbReference type="EMBL" id="MYM97222.1"/>
    </source>
</evidence>
<dbReference type="EMBL" id="WWCX01000066">
    <property type="protein sequence ID" value="MYM97222.1"/>
    <property type="molecule type" value="Genomic_DNA"/>
</dbReference>
<dbReference type="RefSeq" id="WP_161086171.1">
    <property type="nucleotide sequence ID" value="NZ_WWCX01000066.1"/>
</dbReference>
<protein>
    <submittedName>
        <fullName evidence="1">Uncharacterized protein</fullName>
    </submittedName>
</protein>
<sequence length="127" mass="14680">MLFDKHFKTVEELWDYEANERIRESSEKIAKQIGLQDREQKILSEALRSARYSGMHDALYTGRMKGYYEGCVEGRQALVEVLCELLEKSAVKPSRETYKTIALAELSELSDWVRQLMAGAEPNQIFD</sequence>
<dbReference type="AlphaFoldDB" id="A0A845GV68"/>
<organism evidence="1 2">
    <name type="scientific">Duganella vulcania</name>
    <dbReference type="NCBI Taxonomy" id="2692166"/>
    <lineage>
        <taxon>Bacteria</taxon>
        <taxon>Pseudomonadati</taxon>
        <taxon>Pseudomonadota</taxon>
        <taxon>Betaproteobacteria</taxon>
        <taxon>Burkholderiales</taxon>
        <taxon>Oxalobacteraceae</taxon>
        <taxon>Telluria group</taxon>
        <taxon>Duganella</taxon>
    </lineage>
</organism>